<protein>
    <submittedName>
        <fullName evidence="9">ATP-dependent RNA helicase</fullName>
    </submittedName>
</protein>
<keyword evidence="4" id="KW-0067">ATP-binding</keyword>
<dbReference type="Pfam" id="PF00271">
    <property type="entry name" value="Helicase_C"/>
    <property type="match status" value="1"/>
</dbReference>
<dbReference type="SUPFAM" id="SSF52540">
    <property type="entry name" value="P-loop containing nucleoside triphosphate hydrolases"/>
    <property type="match status" value="1"/>
</dbReference>
<dbReference type="Pfam" id="PF00270">
    <property type="entry name" value="DEAD"/>
    <property type="match status" value="1"/>
</dbReference>
<dbReference type="GO" id="GO:0005524">
    <property type="term" value="F:ATP binding"/>
    <property type="evidence" value="ECO:0007669"/>
    <property type="project" value="UniProtKB-KW"/>
</dbReference>
<dbReference type="InterPro" id="IPR014001">
    <property type="entry name" value="Helicase_ATP-bd"/>
</dbReference>
<dbReference type="RefSeq" id="WP_017866833.1">
    <property type="nucleotide sequence ID" value="NZ_BJYB01000026.1"/>
</dbReference>
<evidence type="ECO:0000256" key="4">
    <source>
        <dbReference type="ARBA" id="ARBA00022840"/>
    </source>
</evidence>
<dbReference type="GO" id="GO:0003724">
    <property type="term" value="F:RNA helicase activity"/>
    <property type="evidence" value="ECO:0007669"/>
    <property type="project" value="TreeGrafter"/>
</dbReference>
<dbReference type="PATRIC" id="fig|449659.4.peg.1847"/>
<name>A0A0R2LKY7_9LACO</name>
<evidence type="ECO:0000259" key="8">
    <source>
        <dbReference type="PROSITE" id="PS51194"/>
    </source>
</evidence>
<keyword evidence="10" id="KW-1185">Reference proteome</keyword>
<dbReference type="PROSITE" id="PS51194">
    <property type="entry name" value="HELICASE_CTER"/>
    <property type="match status" value="1"/>
</dbReference>
<dbReference type="GO" id="GO:0003676">
    <property type="term" value="F:nucleic acid binding"/>
    <property type="evidence" value="ECO:0007669"/>
    <property type="project" value="InterPro"/>
</dbReference>
<sequence>MNPKFVEEFEKEKFVELSPIQKAVYGPLSAGENVIGYAPTGSGKTLAYAMPLLETLLSKDGTQLLVLVPSQELAVQVNNVMGRFASLLGMKSIAVIGGANVKRQYEKLKKHPEVVVGTPGRILDVINERKLKMHKLTSCVIDEADQMLADDASMAACREIVGHAKADVQLSFFSATDSAKLNDVPHWFGIEPKVIDVRQIDDTQGHVVHYLIESPERKRVEMLRKLANLDDFAGLVFFDSTTNVKDVAEKLAFQHVAVGELSSGQSSQKRKQALADLRKRKIRLLLTTDVAARGLDIAQLPAVVNFDIPRDLTTYIHRSGRTGRMGAQGAVINLGNEHDLRQFKQLVGNEGYDLQTGYVYQHQLVTDLKAAQASNKQENKPKKKKKAKAQVKQMTAAEKKQNQKVKHKKNRKRDRKNKGKPKSKKKMDGSSDSI</sequence>
<dbReference type="InterPro" id="IPR044742">
    <property type="entry name" value="DEAD/DEAH_RhlB"/>
</dbReference>
<dbReference type="InterPro" id="IPR011545">
    <property type="entry name" value="DEAD/DEAH_box_helicase_dom"/>
</dbReference>
<dbReference type="SMART" id="SM00487">
    <property type="entry name" value="DEXDc"/>
    <property type="match status" value="1"/>
</dbReference>
<evidence type="ECO:0000256" key="5">
    <source>
        <dbReference type="ARBA" id="ARBA00038437"/>
    </source>
</evidence>
<dbReference type="SMART" id="SM00490">
    <property type="entry name" value="HELICc"/>
    <property type="match status" value="1"/>
</dbReference>
<feature type="compositionally biased region" description="Basic residues" evidence="6">
    <location>
        <begin position="402"/>
        <end position="425"/>
    </location>
</feature>
<dbReference type="InterPro" id="IPR027417">
    <property type="entry name" value="P-loop_NTPase"/>
</dbReference>
<organism evidence="9 10">
    <name type="scientific">Ligilactobacillus pobuzihii</name>
    <dbReference type="NCBI Taxonomy" id="449659"/>
    <lineage>
        <taxon>Bacteria</taxon>
        <taxon>Bacillati</taxon>
        <taxon>Bacillota</taxon>
        <taxon>Bacilli</taxon>
        <taxon>Lactobacillales</taxon>
        <taxon>Lactobacillaceae</taxon>
        <taxon>Ligilactobacillus</taxon>
    </lineage>
</organism>
<evidence type="ECO:0000256" key="3">
    <source>
        <dbReference type="ARBA" id="ARBA00022806"/>
    </source>
</evidence>
<dbReference type="GO" id="GO:0005829">
    <property type="term" value="C:cytosol"/>
    <property type="evidence" value="ECO:0007669"/>
    <property type="project" value="TreeGrafter"/>
</dbReference>
<comment type="similarity">
    <text evidence="5">Belongs to the DEAD box helicase family.</text>
</comment>
<reference evidence="9 10" key="1">
    <citation type="journal article" date="2015" name="Genome Announc.">
        <title>Expanding the biotechnology potential of lactobacilli through comparative genomics of 213 strains and associated genera.</title>
        <authorList>
            <person name="Sun Z."/>
            <person name="Harris H.M."/>
            <person name="McCann A."/>
            <person name="Guo C."/>
            <person name="Argimon S."/>
            <person name="Zhang W."/>
            <person name="Yang X."/>
            <person name="Jeffery I.B."/>
            <person name="Cooney J.C."/>
            <person name="Kagawa T.F."/>
            <person name="Liu W."/>
            <person name="Song Y."/>
            <person name="Salvetti E."/>
            <person name="Wrobel A."/>
            <person name="Rasinkangas P."/>
            <person name="Parkhill J."/>
            <person name="Rea M.C."/>
            <person name="O'Sullivan O."/>
            <person name="Ritari J."/>
            <person name="Douillard F.P."/>
            <person name="Paul Ross R."/>
            <person name="Yang R."/>
            <person name="Briner A.E."/>
            <person name="Felis G.E."/>
            <person name="de Vos W.M."/>
            <person name="Barrangou R."/>
            <person name="Klaenhammer T.R."/>
            <person name="Caufield P.W."/>
            <person name="Cui Y."/>
            <person name="Zhang H."/>
            <person name="O'Toole P.W."/>
        </authorList>
    </citation>
    <scope>NUCLEOTIDE SEQUENCE [LARGE SCALE GENOMIC DNA]</scope>
    <source>
        <strain evidence="9 10">NBRC 103219</strain>
    </source>
</reference>
<dbReference type="AlphaFoldDB" id="A0A0R2LKY7"/>
<evidence type="ECO:0000259" key="7">
    <source>
        <dbReference type="PROSITE" id="PS51192"/>
    </source>
</evidence>
<dbReference type="PANTHER" id="PTHR47959">
    <property type="entry name" value="ATP-DEPENDENT RNA HELICASE RHLE-RELATED"/>
    <property type="match status" value="1"/>
</dbReference>
<dbReference type="PANTHER" id="PTHR47959:SF13">
    <property type="entry name" value="ATP-DEPENDENT RNA HELICASE RHLE"/>
    <property type="match status" value="1"/>
</dbReference>
<dbReference type="CDD" id="cd00268">
    <property type="entry name" value="DEADc"/>
    <property type="match status" value="1"/>
</dbReference>
<dbReference type="OrthoDB" id="9805696at2"/>
<dbReference type="PROSITE" id="PS51192">
    <property type="entry name" value="HELICASE_ATP_BIND_1"/>
    <property type="match status" value="1"/>
</dbReference>
<dbReference type="Gene3D" id="3.40.50.300">
    <property type="entry name" value="P-loop containing nucleotide triphosphate hydrolases"/>
    <property type="match status" value="2"/>
</dbReference>
<dbReference type="GO" id="GO:0016787">
    <property type="term" value="F:hydrolase activity"/>
    <property type="evidence" value="ECO:0007669"/>
    <property type="project" value="UniProtKB-KW"/>
</dbReference>
<evidence type="ECO:0000256" key="6">
    <source>
        <dbReference type="SAM" id="MobiDB-lite"/>
    </source>
</evidence>
<evidence type="ECO:0000256" key="2">
    <source>
        <dbReference type="ARBA" id="ARBA00022801"/>
    </source>
</evidence>
<dbReference type="EMBL" id="JQCN01000040">
    <property type="protein sequence ID" value="KRN98820.1"/>
    <property type="molecule type" value="Genomic_DNA"/>
</dbReference>
<feature type="domain" description="Helicase C-terminal" evidence="8">
    <location>
        <begin position="221"/>
        <end position="372"/>
    </location>
</feature>
<comment type="caution">
    <text evidence="9">The sequence shown here is derived from an EMBL/GenBank/DDBJ whole genome shotgun (WGS) entry which is preliminary data.</text>
</comment>
<dbReference type="CDD" id="cd18787">
    <property type="entry name" value="SF2_C_DEAD"/>
    <property type="match status" value="1"/>
</dbReference>
<evidence type="ECO:0000313" key="10">
    <source>
        <dbReference type="Proteomes" id="UP000051886"/>
    </source>
</evidence>
<evidence type="ECO:0000256" key="1">
    <source>
        <dbReference type="ARBA" id="ARBA00022741"/>
    </source>
</evidence>
<feature type="domain" description="Helicase ATP-binding" evidence="7">
    <location>
        <begin position="25"/>
        <end position="195"/>
    </location>
</feature>
<gene>
    <name evidence="9" type="ORF">IV66_GL001806</name>
</gene>
<keyword evidence="2" id="KW-0378">Hydrolase</keyword>
<keyword evidence="3 9" id="KW-0347">Helicase</keyword>
<dbReference type="Proteomes" id="UP000051886">
    <property type="component" value="Unassembled WGS sequence"/>
</dbReference>
<keyword evidence="1" id="KW-0547">Nucleotide-binding</keyword>
<evidence type="ECO:0000313" key="9">
    <source>
        <dbReference type="EMBL" id="KRN98820.1"/>
    </source>
</evidence>
<dbReference type="InterPro" id="IPR001650">
    <property type="entry name" value="Helicase_C-like"/>
</dbReference>
<dbReference type="STRING" id="449659.IV66_GL001806"/>
<proteinExistence type="inferred from homology"/>
<feature type="region of interest" description="Disordered" evidence="6">
    <location>
        <begin position="372"/>
        <end position="434"/>
    </location>
</feature>
<dbReference type="InterPro" id="IPR050079">
    <property type="entry name" value="DEAD_box_RNA_helicase"/>
</dbReference>
<accession>A0A0R2LKY7</accession>